<evidence type="ECO:0000313" key="2">
    <source>
        <dbReference type="EMBL" id="OGM45259.1"/>
    </source>
</evidence>
<reference evidence="2 3" key="1">
    <citation type="journal article" date="2016" name="Genome Biol. Evol.">
        <title>Draft genome sequence of an aflatoxigenic Aspergillus species, A. bombycis.</title>
        <authorList>
            <person name="Moore G.G."/>
            <person name="Mack B.M."/>
            <person name="Beltz S.B."/>
            <person name="Gilbert M.K."/>
        </authorList>
    </citation>
    <scope>NUCLEOTIDE SEQUENCE [LARGE SCALE GENOMIC DNA]</scope>
    <source>
        <strain evidence="3">NRRL 26010</strain>
    </source>
</reference>
<evidence type="ECO:0000313" key="3">
    <source>
        <dbReference type="Proteomes" id="UP000179179"/>
    </source>
</evidence>
<keyword evidence="3" id="KW-1185">Reference proteome</keyword>
<name>A0A1F8A1E5_9EURO</name>
<dbReference type="Proteomes" id="UP000179179">
    <property type="component" value="Unassembled WGS sequence"/>
</dbReference>
<dbReference type="OrthoDB" id="4491582at2759"/>
<dbReference type="EMBL" id="LYCR01000044">
    <property type="protein sequence ID" value="OGM45259.1"/>
    <property type="molecule type" value="Genomic_DNA"/>
</dbReference>
<accession>A0A1F8A1E5</accession>
<proteinExistence type="predicted"/>
<comment type="caution">
    <text evidence="2">The sequence shown here is derived from an EMBL/GenBank/DDBJ whole genome shotgun (WGS) entry which is preliminary data.</text>
</comment>
<sequence>MGSYQGIPGNDGFGVRGSRFYYIPDYIPPTQNISLGITNDHIISGTKRKSKPPARLIYGERDIPQSDEWKLSKKPRQSITTLGERKHEQNIRIIIPPPIPDDDSGDSPLTEVEDLEDELEDLASNPPMGDAHLAAGMLSEHPRLDSSDEIRRGQLTQQDERDRCTGKMINLRQQAEQALPCRSRRTDLQQKEIETLQRQNNRLRAELANIRASQCTSTNDSAITRFSADELLSRKNEIKRLRRRLSSALELIELVRPLPSYDDGFATSTGFIYQEMDTLGNYVVYTANLLSKARRYDIKDETIGQNLAHLIEQTIITKELLFTEPLSAFRALTFGFIQERVFHAPEIWRELHFDGIMFRQFQSILEQSISPETLEKYHRATVNLTLTRNPEFKEQFVSRYAEQIQFEFFKMMAPLVGSEDMGAHFKRQTRTLLRHALTLRASCYPHIGTRYQLVHFKPGQIYDPQTMRAEDEAGASVHVPEGGQQRCIKVCVHGLMKACSVQENATGLDLIKQLSQPFLAAGNKDGHIVSDKAAVILD</sequence>
<protein>
    <submittedName>
        <fullName evidence="2">Uncharacterized protein</fullName>
    </submittedName>
</protein>
<dbReference type="RefSeq" id="XP_022388976.1">
    <property type="nucleotide sequence ID" value="XM_022533580.1"/>
</dbReference>
<evidence type="ECO:0000256" key="1">
    <source>
        <dbReference type="SAM" id="Coils"/>
    </source>
</evidence>
<keyword evidence="1" id="KW-0175">Coiled coil</keyword>
<organism evidence="2 3">
    <name type="scientific">Aspergillus bombycis</name>
    <dbReference type="NCBI Taxonomy" id="109264"/>
    <lineage>
        <taxon>Eukaryota</taxon>
        <taxon>Fungi</taxon>
        <taxon>Dikarya</taxon>
        <taxon>Ascomycota</taxon>
        <taxon>Pezizomycotina</taxon>
        <taxon>Eurotiomycetes</taxon>
        <taxon>Eurotiomycetidae</taxon>
        <taxon>Eurotiales</taxon>
        <taxon>Aspergillaceae</taxon>
        <taxon>Aspergillus</taxon>
    </lineage>
</organism>
<dbReference type="AlphaFoldDB" id="A0A1F8A1E5"/>
<dbReference type="GeneID" id="34449841"/>
<feature type="coiled-coil region" evidence="1">
    <location>
        <begin position="186"/>
        <end position="213"/>
    </location>
</feature>
<gene>
    <name evidence="2" type="ORF">ABOM_006451</name>
</gene>